<evidence type="ECO:0000256" key="1">
    <source>
        <dbReference type="SAM" id="Phobius"/>
    </source>
</evidence>
<sequence>MGSTVQSAAIDPFLSIKCLLVGILIQLILCSKKTETSLYSTVSAALLSPSPLLGFSQ</sequence>
<name>A0ABQ9UYZ4_SAGOE</name>
<gene>
    <name evidence="2" type="ORF">P7K49_019374</name>
</gene>
<keyword evidence="3" id="KW-1185">Reference proteome</keyword>
<keyword evidence="1" id="KW-0812">Transmembrane</keyword>
<evidence type="ECO:0000313" key="3">
    <source>
        <dbReference type="Proteomes" id="UP001266305"/>
    </source>
</evidence>
<dbReference type="EMBL" id="JASSZA010000009">
    <property type="protein sequence ID" value="KAK2101708.1"/>
    <property type="molecule type" value="Genomic_DNA"/>
</dbReference>
<evidence type="ECO:0000313" key="2">
    <source>
        <dbReference type="EMBL" id="KAK2101708.1"/>
    </source>
</evidence>
<dbReference type="Proteomes" id="UP001266305">
    <property type="component" value="Unassembled WGS sequence"/>
</dbReference>
<reference evidence="2 3" key="1">
    <citation type="submission" date="2023-05" db="EMBL/GenBank/DDBJ databases">
        <title>B98-5 Cell Line De Novo Hybrid Assembly: An Optical Mapping Approach.</title>
        <authorList>
            <person name="Kananen K."/>
            <person name="Auerbach J.A."/>
            <person name="Kautto E."/>
            <person name="Blachly J.S."/>
        </authorList>
    </citation>
    <scope>NUCLEOTIDE SEQUENCE [LARGE SCALE GENOMIC DNA]</scope>
    <source>
        <strain evidence="2">B95-8</strain>
        <tissue evidence="2">Cell line</tissue>
    </source>
</reference>
<feature type="transmembrane region" description="Helical" evidence="1">
    <location>
        <begin position="12"/>
        <end position="30"/>
    </location>
</feature>
<accession>A0ABQ9UYZ4</accession>
<protein>
    <submittedName>
        <fullName evidence="2">Uncharacterized protein</fullName>
    </submittedName>
</protein>
<keyword evidence="1" id="KW-1133">Transmembrane helix</keyword>
<keyword evidence="1" id="KW-0472">Membrane</keyword>
<feature type="non-terminal residue" evidence="2">
    <location>
        <position position="57"/>
    </location>
</feature>
<comment type="caution">
    <text evidence="2">The sequence shown here is derived from an EMBL/GenBank/DDBJ whole genome shotgun (WGS) entry which is preliminary data.</text>
</comment>
<organism evidence="2 3">
    <name type="scientific">Saguinus oedipus</name>
    <name type="common">Cotton-top tamarin</name>
    <name type="synonym">Oedipomidas oedipus</name>
    <dbReference type="NCBI Taxonomy" id="9490"/>
    <lineage>
        <taxon>Eukaryota</taxon>
        <taxon>Metazoa</taxon>
        <taxon>Chordata</taxon>
        <taxon>Craniata</taxon>
        <taxon>Vertebrata</taxon>
        <taxon>Euteleostomi</taxon>
        <taxon>Mammalia</taxon>
        <taxon>Eutheria</taxon>
        <taxon>Euarchontoglires</taxon>
        <taxon>Primates</taxon>
        <taxon>Haplorrhini</taxon>
        <taxon>Platyrrhini</taxon>
        <taxon>Cebidae</taxon>
        <taxon>Callitrichinae</taxon>
        <taxon>Saguinus</taxon>
    </lineage>
</organism>
<proteinExistence type="predicted"/>